<comment type="similarity">
    <text evidence="1 5">Belongs to the R-transferase family.</text>
</comment>
<dbReference type="Proteomes" id="UP000037510">
    <property type="component" value="Unassembled WGS sequence"/>
</dbReference>
<dbReference type="STRING" id="104452.A0A0L7L6X8"/>
<dbReference type="InterPro" id="IPR007471">
    <property type="entry name" value="N-end_Aminoacyl_Trfase_N"/>
</dbReference>
<evidence type="ECO:0000256" key="3">
    <source>
        <dbReference type="ARBA" id="ARBA00022786"/>
    </source>
</evidence>
<dbReference type="Pfam" id="PF04376">
    <property type="entry name" value="ATE_N"/>
    <property type="match status" value="1"/>
</dbReference>
<keyword evidence="10" id="KW-1185">Reference proteome</keyword>
<evidence type="ECO:0000256" key="4">
    <source>
        <dbReference type="ARBA" id="ARBA00023315"/>
    </source>
</evidence>
<organism evidence="9 10">
    <name type="scientific">Operophtera brumata</name>
    <name type="common">Winter moth</name>
    <name type="synonym">Phalaena brumata</name>
    <dbReference type="NCBI Taxonomy" id="104452"/>
    <lineage>
        <taxon>Eukaryota</taxon>
        <taxon>Metazoa</taxon>
        <taxon>Ecdysozoa</taxon>
        <taxon>Arthropoda</taxon>
        <taxon>Hexapoda</taxon>
        <taxon>Insecta</taxon>
        <taxon>Pterygota</taxon>
        <taxon>Neoptera</taxon>
        <taxon>Endopterygota</taxon>
        <taxon>Lepidoptera</taxon>
        <taxon>Glossata</taxon>
        <taxon>Ditrysia</taxon>
        <taxon>Geometroidea</taxon>
        <taxon>Geometridae</taxon>
        <taxon>Larentiinae</taxon>
        <taxon>Operophtera</taxon>
    </lineage>
</organism>
<protein>
    <recommendedName>
        <fullName evidence="5">Arginyl-tRNA--protein transferase 1</fullName>
        <shortName evidence="5">Arginyltransferase 1</shortName>
        <shortName evidence="5">R-transferase 1</shortName>
        <ecNumber evidence="5">2.3.2.8</ecNumber>
    </recommendedName>
    <alternativeName>
        <fullName evidence="5">Arginine-tRNA--protein transferase 1</fullName>
    </alternativeName>
</protein>
<gene>
    <name evidence="9" type="ORF">OBRU01_14102</name>
</gene>
<comment type="caution">
    <text evidence="9">The sequence shown here is derived from an EMBL/GenBank/DDBJ whole genome shotgun (WGS) entry which is preliminary data.</text>
</comment>
<feature type="domain" description="N-end aminoacyl transferase N-terminal" evidence="7">
    <location>
        <begin position="15"/>
        <end position="86"/>
    </location>
</feature>
<comment type="catalytic activity">
    <reaction evidence="5">
        <text>an N-terminal L-alpha-aminoacyl-[protein] + L-arginyl-tRNA(Arg) = an N-terminal L-arginyl-L-aminoacyl-[protein] + tRNA(Arg) + H(+)</text>
        <dbReference type="Rhea" id="RHEA:10208"/>
        <dbReference type="Rhea" id="RHEA-COMP:9658"/>
        <dbReference type="Rhea" id="RHEA-COMP:9673"/>
        <dbReference type="Rhea" id="RHEA-COMP:10636"/>
        <dbReference type="Rhea" id="RHEA-COMP:10638"/>
        <dbReference type="ChEBI" id="CHEBI:15378"/>
        <dbReference type="ChEBI" id="CHEBI:78442"/>
        <dbReference type="ChEBI" id="CHEBI:78513"/>
        <dbReference type="ChEBI" id="CHEBI:78597"/>
        <dbReference type="ChEBI" id="CHEBI:83562"/>
        <dbReference type="EC" id="2.3.2.8"/>
    </reaction>
</comment>
<evidence type="ECO:0000259" key="7">
    <source>
        <dbReference type="Pfam" id="PF04376"/>
    </source>
</evidence>
<dbReference type="AlphaFoldDB" id="A0A0L7L6X8"/>
<comment type="function">
    <text evidence="5">Involved in the post-translational conjugation of arginine to the N-terminal aspartate or glutamate of a protein. This arginylation is required for degradation of the protein via the ubiquitin pathway.</text>
</comment>
<evidence type="ECO:0000313" key="9">
    <source>
        <dbReference type="EMBL" id="KOB71217.1"/>
    </source>
</evidence>
<reference evidence="9 10" key="1">
    <citation type="journal article" date="2015" name="Genome Biol. Evol.">
        <title>The genome of winter moth (Operophtera brumata) provides a genomic perspective on sexual dimorphism and phenology.</title>
        <authorList>
            <person name="Derks M.F."/>
            <person name="Smit S."/>
            <person name="Salis L."/>
            <person name="Schijlen E."/>
            <person name="Bossers A."/>
            <person name="Mateman C."/>
            <person name="Pijl A.S."/>
            <person name="de Ridder D."/>
            <person name="Groenen M.A."/>
            <person name="Visser M.E."/>
            <person name="Megens H.J."/>
        </authorList>
    </citation>
    <scope>NUCLEOTIDE SEQUENCE [LARGE SCALE GENOMIC DNA]</scope>
    <source>
        <strain evidence="9">WM2013NL</strain>
        <tissue evidence="9">Head and thorax</tissue>
    </source>
</reference>
<dbReference type="InterPro" id="IPR030700">
    <property type="entry name" value="N-end_Aminoacyl_Trfase"/>
</dbReference>
<evidence type="ECO:0000259" key="8">
    <source>
        <dbReference type="Pfam" id="PF04377"/>
    </source>
</evidence>
<evidence type="ECO:0000256" key="2">
    <source>
        <dbReference type="ARBA" id="ARBA00022679"/>
    </source>
</evidence>
<keyword evidence="2 5" id="KW-0808">Transferase</keyword>
<proteinExistence type="inferred from homology"/>
<sequence length="375" mass="43158">MLRSIVEYYAEHEGYKCGYCGSQNTNFSHGLWAHSLTVADYQDLIDRGWRRSGKYCYKPTMEVTCCPMYTIRCRVLEFKASKSQKKILKRFNKHLSGEDVAKSGDRKMSTSSSASEDMGEQGVEQFVVSTIEPQDIDVSNVLNTEETQMESLDRASEGIDEDMFQPDKCSEPKFQDFLVASPLLEEYIAGGPPSGYGSFHQQYWLSGRLIAVGVIDILPKCVSSVYFFYDPQYMHLTLGTYGALRQLHKQYPSLQYYYMGYYIHSCCKMRYKGNFAPSDLVCPETYKWVPIKDCIHKLETNPYSRLDDNIDSIDENYPKENDINYIPCWVKGTIMPYKLYKRKSGKKSNDDEVVQYSQLVGAKTIKNMILVRPKV</sequence>
<dbReference type="GO" id="GO:0004057">
    <property type="term" value="F:arginyl-tRNA--protein transferase activity"/>
    <property type="evidence" value="ECO:0007669"/>
    <property type="project" value="UniProtKB-EC"/>
</dbReference>
<dbReference type="PANTHER" id="PTHR21367:SF1">
    <property type="entry name" value="ARGINYL-TRNA--PROTEIN TRANSFERASE 1"/>
    <property type="match status" value="1"/>
</dbReference>
<evidence type="ECO:0000313" key="10">
    <source>
        <dbReference type="Proteomes" id="UP000037510"/>
    </source>
</evidence>
<dbReference type="Pfam" id="PF04377">
    <property type="entry name" value="ATE_C"/>
    <property type="match status" value="1"/>
</dbReference>
<feature type="domain" description="N-end rule aminoacyl transferase C-terminal" evidence="8">
    <location>
        <begin position="166"/>
        <end position="282"/>
    </location>
</feature>
<keyword evidence="3 5" id="KW-0833">Ubl conjugation pathway</keyword>
<dbReference type="EC" id="2.3.2.8" evidence="5"/>
<name>A0A0L7L6X8_OPEBR</name>
<dbReference type="SUPFAM" id="SSF55729">
    <property type="entry name" value="Acyl-CoA N-acyltransferases (Nat)"/>
    <property type="match status" value="1"/>
</dbReference>
<evidence type="ECO:0000256" key="1">
    <source>
        <dbReference type="ARBA" id="ARBA00009991"/>
    </source>
</evidence>
<evidence type="ECO:0000256" key="5">
    <source>
        <dbReference type="PIRNR" id="PIRNR037207"/>
    </source>
</evidence>
<feature type="region of interest" description="Disordered" evidence="6">
    <location>
        <begin position="100"/>
        <end position="119"/>
    </location>
</feature>
<dbReference type="GO" id="GO:0005737">
    <property type="term" value="C:cytoplasm"/>
    <property type="evidence" value="ECO:0007669"/>
    <property type="project" value="TreeGrafter"/>
</dbReference>
<dbReference type="EMBL" id="JTDY01002540">
    <property type="protein sequence ID" value="KOB71217.1"/>
    <property type="molecule type" value="Genomic_DNA"/>
</dbReference>
<dbReference type="InterPro" id="IPR007472">
    <property type="entry name" value="N-end_Aminoacyl_Trfase_C"/>
</dbReference>
<keyword evidence="4 5" id="KW-0012">Acyltransferase</keyword>
<evidence type="ECO:0000256" key="6">
    <source>
        <dbReference type="SAM" id="MobiDB-lite"/>
    </source>
</evidence>
<dbReference type="InterPro" id="IPR017137">
    <property type="entry name" value="Arg-tRNA-P_Trfase_1_euk"/>
</dbReference>
<accession>A0A0L7L6X8</accession>
<dbReference type="PANTHER" id="PTHR21367">
    <property type="entry name" value="ARGININE-TRNA-PROTEIN TRANSFERASE 1"/>
    <property type="match status" value="1"/>
</dbReference>
<dbReference type="PIRSF" id="PIRSF037207">
    <property type="entry name" value="ATE1_euk"/>
    <property type="match status" value="1"/>
</dbReference>
<dbReference type="InterPro" id="IPR016181">
    <property type="entry name" value="Acyl_CoA_acyltransferase"/>
</dbReference>